<feature type="region of interest" description="Disordered" evidence="2">
    <location>
        <begin position="164"/>
        <end position="184"/>
    </location>
</feature>
<keyword evidence="1" id="KW-0533">Nickel</keyword>
<dbReference type="InterPro" id="IPR002822">
    <property type="entry name" value="Ni_insertion"/>
</dbReference>
<sequence>MAFDHGHREEHVDDGMIMIQANLDDMSPEWCGHVADLLFEAGANDVFWIPIYMKKGRPGVMLNVLVHSTRLEAMEDIIFAETTSFGLRYTSVACHRLERRFDEVHTPWGTVRVKTGYHGGRLVEYAPEYEDCRRAARNGGVPLKMVYEEARRLWRMKEAGGAERFEPQLAGEDKNPPFGRRNGN</sequence>
<dbReference type="EC" id="4.99.1.12" evidence="3"/>
<dbReference type="Proteomes" id="UP001596528">
    <property type="component" value="Unassembled WGS sequence"/>
</dbReference>
<dbReference type="PANTHER" id="PTHR36566">
    <property type="entry name" value="NICKEL INSERTION PROTEIN-RELATED"/>
    <property type="match status" value="1"/>
</dbReference>
<dbReference type="GO" id="GO:0016829">
    <property type="term" value="F:lyase activity"/>
    <property type="evidence" value="ECO:0007669"/>
    <property type="project" value="UniProtKB-KW"/>
</dbReference>
<evidence type="ECO:0000256" key="1">
    <source>
        <dbReference type="ARBA" id="ARBA00022596"/>
    </source>
</evidence>
<protein>
    <submittedName>
        <fullName evidence="3">Nickel insertion protein</fullName>
        <ecNumber evidence="3">4.99.1.12</ecNumber>
    </submittedName>
</protein>
<proteinExistence type="predicted"/>
<organism evidence="3 4">
    <name type="scientific">Paenibacillus thermoaerophilus</name>
    <dbReference type="NCBI Taxonomy" id="1215385"/>
    <lineage>
        <taxon>Bacteria</taxon>
        <taxon>Bacillati</taxon>
        <taxon>Bacillota</taxon>
        <taxon>Bacilli</taxon>
        <taxon>Bacillales</taxon>
        <taxon>Paenibacillaceae</taxon>
        <taxon>Paenibacillus</taxon>
    </lineage>
</organism>
<dbReference type="RefSeq" id="WP_138788275.1">
    <property type="nucleotide sequence ID" value="NZ_JBHTGQ010000018.1"/>
</dbReference>
<dbReference type="PANTHER" id="PTHR36566:SF1">
    <property type="entry name" value="PYRIDINIUM-3,5-BISTHIOCARBOXYLIC ACID MONONUCLEOTIDE NICKEL INSERTION PROTEIN"/>
    <property type="match status" value="1"/>
</dbReference>
<accession>A0ABW2V4N3</accession>
<comment type="caution">
    <text evidence="3">The sequence shown here is derived from an EMBL/GenBank/DDBJ whole genome shotgun (WGS) entry which is preliminary data.</text>
</comment>
<gene>
    <name evidence="3" type="primary">larC</name>
    <name evidence="3" type="ORF">ACFQWB_08570</name>
</gene>
<keyword evidence="3" id="KW-0456">Lyase</keyword>
<evidence type="ECO:0000313" key="3">
    <source>
        <dbReference type="EMBL" id="MFC7749995.1"/>
    </source>
</evidence>
<feature type="compositionally biased region" description="Basic and acidic residues" evidence="2">
    <location>
        <begin position="164"/>
        <end position="175"/>
    </location>
</feature>
<name>A0ABW2V4N3_9BACL</name>
<dbReference type="EMBL" id="JBHTGQ010000018">
    <property type="protein sequence ID" value="MFC7749995.1"/>
    <property type="molecule type" value="Genomic_DNA"/>
</dbReference>
<evidence type="ECO:0000313" key="4">
    <source>
        <dbReference type="Proteomes" id="UP001596528"/>
    </source>
</evidence>
<dbReference type="Gene3D" id="3.30.70.1380">
    <property type="entry name" value="Transcriptional regulatory protein pf0864 domain like"/>
    <property type="match status" value="1"/>
</dbReference>
<reference evidence="4" key="1">
    <citation type="journal article" date="2019" name="Int. J. Syst. Evol. Microbiol.">
        <title>The Global Catalogue of Microorganisms (GCM) 10K type strain sequencing project: providing services to taxonomists for standard genome sequencing and annotation.</title>
        <authorList>
            <consortium name="The Broad Institute Genomics Platform"/>
            <consortium name="The Broad Institute Genome Sequencing Center for Infectious Disease"/>
            <person name="Wu L."/>
            <person name="Ma J."/>
        </authorList>
    </citation>
    <scope>NUCLEOTIDE SEQUENCE [LARGE SCALE GENOMIC DNA]</scope>
    <source>
        <strain evidence="4">JCM 18657</strain>
    </source>
</reference>
<evidence type="ECO:0000256" key="2">
    <source>
        <dbReference type="SAM" id="MobiDB-lite"/>
    </source>
</evidence>
<keyword evidence="4" id="KW-1185">Reference proteome</keyword>
<dbReference type="Pfam" id="PF01969">
    <property type="entry name" value="Ni_insertion"/>
    <property type="match status" value="1"/>
</dbReference>
<dbReference type="Gene3D" id="3.10.20.300">
    <property type="entry name" value="mk0293 like domain"/>
    <property type="match status" value="1"/>
</dbReference>